<accession>A2FWZ8</accession>
<reference evidence="3" key="1">
    <citation type="submission" date="2006-10" db="EMBL/GenBank/DDBJ databases">
        <authorList>
            <person name="Amadeo P."/>
            <person name="Zhao Q."/>
            <person name="Wortman J."/>
            <person name="Fraser-Liggett C."/>
            <person name="Carlton J."/>
        </authorList>
    </citation>
    <scope>NUCLEOTIDE SEQUENCE</scope>
    <source>
        <strain evidence="3">G3</strain>
    </source>
</reference>
<keyword evidence="3" id="KW-0378">Hydrolase</keyword>
<feature type="compositionally biased region" description="Pro residues" evidence="1">
    <location>
        <begin position="111"/>
        <end position="123"/>
    </location>
</feature>
<keyword evidence="3" id="KW-0255">Endonuclease</keyword>
<keyword evidence="3" id="KW-0540">Nuclease</keyword>
<evidence type="ECO:0000313" key="4">
    <source>
        <dbReference type="Proteomes" id="UP000001542"/>
    </source>
</evidence>
<evidence type="ECO:0000256" key="1">
    <source>
        <dbReference type="SAM" id="MobiDB-lite"/>
    </source>
</evidence>
<dbReference type="RefSeq" id="XP_001303505.1">
    <property type="nucleotide sequence ID" value="XM_001303504.1"/>
</dbReference>
<dbReference type="KEGG" id="tva:4748262"/>
<dbReference type="EMBL" id="DS114097">
    <property type="protein sequence ID" value="EAX90575.1"/>
    <property type="molecule type" value="Genomic_DNA"/>
</dbReference>
<reference evidence="3" key="2">
    <citation type="journal article" date="2007" name="Science">
        <title>Draft genome sequence of the sexually transmitted pathogen Trichomonas vaginalis.</title>
        <authorList>
            <person name="Carlton J.M."/>
            <person name="Hirt R.P."/>
            <person name="Silva J.C."/>
            <person name="Delcher A.L."/>
            <person name="Schatz M."/>
            <person name="Zhao Q."/>
            <person name="Wortman J.R."/>
            <person name="Bidwell S.L."/>
            <person name="Alsmark U.C.M."/>
            <person name="Besteiro S."/>
            <person name="Sicheritz-Ponten T."/>
            <person name="Noel C.J."/>
            <person name="Dacks J.B."/>
            <person name="Foster P.G."/>
            <person name="Simillion C."/>
            <person name="Van de Peer Y."/>
            <person name="Miranda-Saavedra D."/>
            <person name="Barton G.J."/>
            <person name="Westrop G.D."/>
            <person name="Mueller S."/>
            <person name="Dessi D."/>
            <person name="Fiori P.L."/>
            <person name="Ren Q."/>
            <person name="Paulsen I."/>
            <person name="Zhang H."/>
            <person name="Bastida-Corcuera F.D."/>
            <person name="Simoes-Barbosa A."/>
            <person name="Brown M.T."/>
            <person name="Hayes R.D."/>
            <person name="Mukherjee M."/>
            <person name="Okumura C.Y."/>
            <person name="Schneider R."/>
            <person name="Smith A.J."/>
            <person name="Vanacova S."/>
            <person name="Villalvazo M."/>
            <person name="Haas B.J."/>
            <person name="Pertea M."/>
            <person name="Feldblyum T.V."/>
            <person name="Utterback T.R."/>
            <person name="Shu C.L."/>
            <person name="Osoegawa K."/>
            <person name="de Jong P.J."/>
            <person name="Hrdy I."/>
            <person name="Horvathova L."/>
            <person name="Zubacova Z."/>
            <person name="Dolezal P."/>
            <person name="Malik S.B."/>
            <person name="Logsdon J.M. Jr."/>
            <person name="Henze K."/>
            <person name="Gupta A."/>
            <person name="Wang C.C."/>
            <person name="Dunne R.L."/>
            <person name="Upcroft J.A."/>
            <person name="Upcroft P."/>
            <person name="White O."/>
            <person name="Salzberg S.L."/>
            <person name="Tang P."/>
            <person name="Chiu C.-H."/>
            <person name="Lee Y.-S."/>
            <person name="Embley T.M."/>
            <person name="Coombs G.H."/>
            <person name="Mottram J.C."/>
            <person name="Tachezy J."/>
            <person name="Fraser-Liggett C.M."/>
            <person name="Johnson P.J."/>
        </authorList>
    </citation>
    <scope>NUCLEOTIDE SEQUENCE [LARGE SCALE GENOMIC DNA]</scope>
    <source>
        <strain evidence="3">G3</strain>
    </source>
</reference>
<dbReference type="AlphaFoldDB" id="A2FWZ8"/>
<dbReference type="GO" id="GO:0004519">
    <property type="term" value="F:endonuclease activity"/>
    <property type="evidence" value="ECO:0007669"/>
    <property type="project" value="UniProtKB-KW"/>
</dbReference>
<organism evidence="3 4">
    <name type="scientific">Trichomonas vaginalis (strain ATCC PRA-98 / G3)</name>
    <dbReference type="NCBI Taxonomy" id="412133"/>
    <lineage>
        <taxon>Eukaryota</taxon>
        <taxon>Metamonada</taxon>
        <taxon>Parabasalia</taxon>
        <taxon>Trichomonadida</taxon>
        <taxon>Trichomonadidae</taxon>
        <taxon>Trichomonas</taxon>
    </lineage>
</organism>
<protein>
    <submittedName>
        <fullName evidence="3">HNH endonuclease domain protein, putative</fullName>
    </submittedName>
</protein>
<dbReference type="VEuPathDB" id="TrichDB:TVAG_376310"/>
<dbReference type="VEuPathDB" id="TrichDB:TVAGG3_0740910"/>
<name>A2FWZ8_TRIV3</name>
<evidence type="ECO:0000256" key="2">
    <source>
        <dbReference type="SAM" id="Phobius"/>
    </source>
</evidence>
<keyword evidence="4" id="KW-1185">Reference proteome</keyword>
<feature type="compositionally biased region" description="Basic and acidic residues" evidence="1">
    <location>
        <begin position="130"/>
        <end position="160"/>
    </location>
</feature>
<keyword evidence="2" id="KW-0812">Transmembrane</keyword>
<feature type="region of interest" description="Disordered" evidence="1">
    <location>
        <begin position="80"/>
        <end position="200"/>
    </location>
</feature>
<keyword evidence="2" id="KW-1133">Transmembrane helix</keyword>
<feature type="transmembrane region" description="Helical" evidence="2">
    <location>
        <begin position="205"/>
        <end position="230"/>
    </location>
</feature>
<dbReference type="InParanoid" id="A2FWZ8"/>
<gene>
    <name evidence="3" type="ORF">TVAG_376310</name>
</gene>
<dbReference type="Proteomes" id="UP000001542">
    <property type="component" value="Unassembled WGS sequence"/>
</dbReference>
<proteinExistence type="predicted"/>
<sequence length="249" mass="27429">MFSKCPSLSKIYINPEISGIEKSTFDGISQNFEIIYCSNRIFTDTTVNQNSYLSVKVPTGYEKDNFCGLSITKVDGQCTQHPFEYPPRKDPPEPVVRPDDGYVPDIDPDEPNSPLPTPTPNPNPGTETDPDTKPGTETDPDTKPGTETDPKPNPDTKPGTDTEPEVSSENKPTLPQTPTASKNSGENEFNDELQKKKEAEKQKKMIVIISSAVSAAVVVAAVTIVVVYFMKRSSPQIMDYEMSDELNHN</sequence>
<evidence type="ECO:0000313" key="3">
    <source>
        <dbReference type="EMBL" id="EAX90575.1"/>
    </source>
</evidence>
<keyword evidence="2" id="KW-0472">Membrane</keyword>
<feature type="compositionally biased region" description="Polar residues" evidence="1">
    <location>
        <begin position="165"/>
        <end position="187"/>
    </location>
</feature>
<feature type="compositionally biased region" description="Basic and acidic residues" evidence="1">
    <location>
        <begin position="86"/>
        <end position="100"/>
    </location>
</feature>